<sequence>MALRASATARPPSLPTLSPPPKTKISFPKVAKITSTQQSKPNSLSLPATTILPLFTFILGSDDAKAQIFPQEKIVSSLNQVESTIDQIQEVGSSFLNFAGQVIGAVSDVVKPGVDLALPILKQVGEEAIKIASPVVSEASKKAQEAIQSTGFDTQPVLTAAKTVADAAQQTTKVIDDAKPLATSTVETISTAEPVVILGTGGALILAYFLLPPIFSAISFSLRGYQGDLTPAQTLDLMSTKNYVMIDIRSEKDKDKAGIPRLPSSAKNKLIPIPLEELPSKLRNIVRNSKKVEAELVALKISYLKRINKGSNIVVMDSYSDSAKIVARALTKLGFKNCWIVSDGFSGGKGWLQSRLGTDSYNLSFTEVLSPSRIIPAAARRFGQVIGAVSDVVKPGVDLALPILKHVGEEAIKIASPVVSEASKKAQEAIQSTGFDTQPVLTAAKSVADAAQQTTKVIDDAKPLATSTVETISTAEPVVILGTGGALILAYFLLPPIFSAISFSLRGYQGDLTPAQTLDLMSTKNYVMIDIRSEKDKDKAGIPRLPSSAKNKLIPIPLEELPSKLRNIVRNSKKVEAELVALKISYLKRINKGSNIVIMDSYSDSAKIVARALTKLGFKNCWIVSDGFSGGKGWLQSRLGTDSYNLSFTEVLSPSRIIPAAARRFGTSSSAKLLPGGSD</sequence>
<reference evidence="3 4" key="1">
    <citation type="journal article" date="2023" name="bioRxiv">
        <title>Genome report: Whole genome sequence and annotation of Penstemon davidsonii.</title>
        <authorList>
            <person name="Ostevik K.L."/>
            <person name="Alabady M."/>
            <person name="Zhang M."/>
            <person name="Rausher M.D."/>
        </authorList>
    </citation>
    <scope>NUCLEOTIDE SEQUENCE [LARGE SCALE GENOMIC DNA]</scope>
    <source>
        <strain evidence="3">DNT005</strain>
        <tissue evidence="3">Whole leaf</tissue>
    </source>
</reference>
<comment type="caution">
    <text evidence="3">The sequence shown here is derived from an EMBL/GenBank/DDBJ whole genome shotgun (WGS) entry which is preliminary data.</text>
</comment>
<dbReference type="SUPFAM" id="SSF52821">
    <property type="entry name" value="Rhodanese/Cell cycle control phosphatase"/>
    <property type="match status" value="2"/>
</dbReference>
<keyword evidence="4" id="KW-1185">Reference proteome</keyword>
<dbReference type="InterPro" id="IPR044690">
    <property type="entry name" value="CAS_plant"/>
</dbReference>
<evidence type="ECO:0000259" key="2">
    <source>
        <dbReference type="PROSITE" id="PS50206"/>
    </source>
</evidence>
<feature type="region of interest" description="Disordered" evidence="1">
    <location>
        <begin position="1"/>
        <end position="23"/>
    </location>
</feature>
<dbReference type="PANTHER" id="PTHR34209:SF1">
    <property type="entry name" value="CALCIUM SENSING RECEPTOR, CHLOROPLASTIC"/>
    <property type="match status" value="1"/>
</dbReference>
<evidence type="ECO:0000256" key="1">
    <source>
        <dbReference type="SAM" id="MobiDB-lite"/>
    </source>
</evidence>
<dbReference type="InterPro" id="IPR001763">
    <property type="entry name" value="Rhodanese-like_dom"/>
</dbReference>
<feature type="compositionally biased region" description="Pro residues" evidence="1">
    <location>
        <begin position="12"/>
        <end position="22"/>
    </location>
</feature>
<dbReference type="PANTHER" id="PTHR34209">
    <property type="entry name" value="RHODANESE/CELL CYCLE CONTROL PHOSPHATASE SUPERFAMILY PROTEIN"/>
    <property type="match status" value="1"/>
</dbReference>
<feature type="domain" description="Rhodanese" evidence="2">
    <location>
        <begin position="522"/>
        <end position="643"/>
    </location>
</feature>
<dbReference type="PROSITE" id="PS50206">
    <property type="entry name" value="RHODANESE_3"/>
    <property type="match status" value="2"/>
</dbReference>
<accession>A0ABR0CQU6</accession>
<evidence type="ECO:0000313" key="3">
    <source>
        <dbReference type="EMBL" id="KAK4479437.1"/>
    </source>
</evidence>
<dbReference type="Gene3D" id="3.40.250.10">
    <property type="entry name" value="Rhodanese-like domain"/>
    <property type="match status" value="2"/>
</dbReference>
<name>A0ABR0CQU6_9LAMI</name>
<gene>
    <name evidence="3" type="ORF">RD792_014951</name>
</gene>
<dbReference type="EMBL" id="JAYDYQ010002687">
    <property type="protein sequence ID" value="KAK4479437.1"/>
    <property type="molecule type" value="Genomic_DNA"/>
</dbReference>
<proteinExistence type="predicted"/>
<dbReference type="InterPro" id="IPR036873">
    <property type="entry name" value="Rhodanese-like_dom_sf"/>
</dbReference>
<protein>
    <recommendedName>
        <fullName evidence="2">Rhodanese domain-containing protein</fullName>
    </recommendedName>
</protein>
<evidence type="ECO:0000313" key="4">
    <source>
        <dbReference type="Proteomes" id="UP001291926"/>
    </source>
</evidence>
<organism evidence="3 4">
    <name type="scientific">Penstemon davidsonii</name>
    <dbReference type="NCBI Taxonomy" id="160366"/>
    <lineage>
        <taxon>Eukaryota</taxon>
        <taxon>Viridiplantae</taxon>
        <taxon>Streptophyta</taxon>
        <taxon>Embryophyta</taxon>
        <taxon>Tracheophyta</taxon>
        <taxon>Spermatophyta</taxon>
        <taxon>Magnoliopsida</taxon>
        <taxon>eudicotyledons</taxon>
        <taxon>Gunneridae</taxon>
        <taxon>Pentapetalae</taxon>
        <taxon>asterids</taxon>
        <taxon>lamiids</taxon>
        <taxon>Lamiales</taxon>
        <taxon>Plantaginaceae</taxon>
        <taxon>Cheloneae</taxon>
        <taxon>Penstemon</taxon>
    </lineage>
</organism>
<dbReference type="SMART" id="SM00450">
    <property type="entry name" value="RHOD"/>
    <property type="match status" value="2"/>
</dbReference>
<feature type="domain" description="Rhodanese" evidence="2">
    <location>
        <begin position="239"/>
        <end position="360"/>
    </location>
</feature>
<dbReference type="CDD" id="cd00158">
    <property type="entry name" value="RHOD"/>
    <property type="match status" value="2"/>
</dbReference>
<dbReference type="Pfam" id="PF00581">
    <property type="entry name" value="Rhodanese"/>
    <property type="match status" value="2"/>
</dbReference>
<dbReference type="Proteomes" id="UP001291926">
    <property type="component" value="Unassembled WGS sequence"/>
</dbReference>